<keyword evidence="2" id="KW-1185">Reference proteome</keyword>
<gene>
    <name evidence="1" type="ORF">JRJ22_20060</name>
</gene>
<proteinExistence type="predicted"/>
<dbReference type="RefSeq" id="WP_206101191.1">
    <property type="nucleotide sequence ID" value="NZ_CP070969.1"/>
</dbReference>
<dbReference type="Proteomes" id="UP000663452">
    <property type="component" value="Chromosome"/>
</dbReference>
<protein>
    <submittedName>
        <fullName evidence="1">Uncharacterized protein</fullName>
    </submittedName>
</protein>
<evidence type="ECO:0000313" key="1">
    <source>
        <dbReference type="EMBL" id="QSF43558.1"/>
    </source>
</evidence>
<sequence>MPDLITQLQYNDANISLLRKGTDDDPYVDRTDLLPVINGLITLFELPSRAHHVQIPSLIEIDQEIYSNRQFLEENEFLVNYSVGAIQFHPSKEGMSFLCNYKGRGLTMIAASRVYAMIHRNPDVVTTLQDYIDQIQDRINENKLVIENVEDLMNQTKLVIDNAILATDNANIATQDAQSAAALAQSAYNTTRLVFKEPVAEFTNIPSTYPSPLVGWTVQTYKDGKRYRFDGSRWIEIDVFGSNLQVVNEFKDGLMSIADYQKLKTFPVDIKERVISFSLPDAVQGAIENFIPFPFDGEITDLSAYCATAGETVSTLSLERTRDMKNWTELTDRRLQFEPNHNFDDKNVTFTDAVVQKGDIFRINLTQQGLGLYNLTVSLKIKI</sequence>
<dbReference type="EMBL" id="CP070969">
    <property type="protein sequence ID" value="QSF43558.1"/>
    <property type="molecule type" value="Genomic_DNA"/>
</dbReference>
<name>A0ABX7L9Z5_9BACL</name>
<accession>A0ABX7L9Z5</accession>
<organism evidence="1 2">
    <name type="scientific">Paenibacillus tianjinensis</name>
    <dbReference type="NCBI Taxonomy" id="2810347"/>
    <lineage>
        <taxon>Bacteria</taxon>
        <taxon>Bacillati</taxon>
        <taxon>Bacillota</taxon>
        <taxon>Bacilli</taxon>
        <taxon>Bacillales</taxon>
        <taxon>Paenibacillaceae</taxon>
        <taxon>Paenibacillus</taxon>
    </lineage>
</organism>
<reference evidence="1 2" key="1">
    <citation type="submission" date="2021-02" db="EMBL/GenBank/DDBJ databases">
        <title>Paenibacillus tianjinensis sp. nov.</title>
        <authorList>
            <person name="Liu H."/>
        </authorList>
    </citation>
    <scope>NUCLEOTIDE SEQUENCE [LARGE SCALE GENOMIC DNA]</scope>
    <source>
        <strain evidence="1 2">TB2019</strain>
    </source>
</reference>
<evidence type="ECO:0000313" key="2">
    <source>
        <dbReference type="Proteomes" id="UP000663452"/>
    </source>
</evidence>